<protein>
    <recommendedName>
        <fullName evidence="1">BppU N-terminal domain-containing protein</fullName>
    </recommendedName>
</protein>
<proteinExistence type="predicted"/>
<evidence type="ECO:0000313" key="3">
    <source>
        <dbReference type="Proteomes" id="UP000245980"/>
    </source>
</evidence>
<dbReference type="RefSeq" id="WP_146196440.1">
    <property type="nucleotide sequence ID" value="NZ_QGHT01000036.1"/>
</dbReference>
<feature type="domain" description="BppU N-terminal" evidence="1">
    <location>
        <begin position="30"/>
        <end position="160"/>
    </location>
</feature>
<dbReference type="EMBL" id="QGHT01000036">
    <property type="protein sequence ID" value="PWT40795.1"/>
    <property type="molecule type" value="Genomic_DNA"/>
</dbReference>
<dbReference type="Pfam" id="PF10651">
    <property type="entry name" value="BppU_N"/>
    <property type="match status" value="1"/>
</dbReference>
<dbReference type="AlphaFoldDB" id="A0A855XP27"/>
<evidence type="ECO:0000259" key="1">
    <source>
        <dbReference type="Pfam" id="PF10651"/>
    </source>
</evidence>
<accession>A0A855XP27</accession>
<organism evidence="2 3">
    <name type="scientific">Limosilactobacillus reuteri</name>
    <name type="common">Lactobacillus reuteri</name>
    <dbReference type="NCBI Taxonomy" id="1598"/>
    <lineage>
        <taxon>Bacteria</taxon>
        <taxon>Bacillati</taxon>
        <taxon>Bacillota</taxon>
        <taxon>Bacilli</taxon>
        <taxon>Lactobacillales</taxon>
        <taxon>Lactobacillaceae</taxon>
        <taxon>Limosilactobacillus</taxon>
    </lineage>
</organism>
<dbReference type="Proteomes" id="UP000245980">
    <property type="component" value="Unassembled WGS sequence"/>
</dbReference>
<feature type="non-terminal residue" evidence="2">
    <location>
        <position position="333"/>
    </location>
</feature>
<gene>
    <name evidence="2" type="ORF">DKZ22_08030</name>
</gene>
<evidence type="ECO:0000313" key="2">
    <source>
        <dbReference type="EMBL" id="PWT40795.1"/>
    </source>
</evidence>
<dbReference type="InterPro" id="IPR018913">
    <property type="entry name" value="BppU_N"/>
</dbReference>
<dbReference type="Gene3D" id="2.60.40.3350">
    <property type="match status" value="1"/>
</dbReference>
<reference evidence="2 3" key="1">
    <citation type="journal article" date="2018" name="Front. Microbiol.">
        <title>Comparative Genomics of the Herbivore Gut Symbiont Lactobacillus reuteri Reveals Genetic Diversity and Lifestyle Adaptation.</title>
        <authorList>
            <person name="Zhao J."/>
        </authorList>
    </citation>
    <scope>NUCLEOTIDE SEQUENCE [LARGE SCALE GENOMIC DNA]</scope>
    <source>
        <strain evidence="2 3">LR10</strain>
    </source>
</reference>
<name>A0A855XP27_LIMRT</name>
<comment type="caution">
    <text evidence="2">The sequence shown here is derived from an EMBL/GenBank/DDBJ whole genome shotgun (WGS) entry which is preliminary data.</text>
</comment>
<sequence length="333" mass="37227">MSQTLTYVMGGDRRVHVKDIQDFKIDFSDDNHNWVQARQFERGMRQVFVNVTNEDGTPFDLTGCNVWFEGLLPKTADGDFRVIDDKGYVALDPSAGRFRFDMPGHAFTVAGSYRQAFFRIVKNGNSVTTLEFDLDVLADKVIDGLVPKDWIGPFEEIADKLVDDLQKHTDDADKILTDFQKKVGDLIAQLNQQGSTTTSMLTELQNRITDLETKIKQDGLVTQAEADTFKQLIVQMIKTQTINVFDSVDDMKHNASSLVEGMKVRTLSYYNNPADPYGGCLYKVCTAKTTLPAVDLGNGLYAVPILEHSRIMNAACFGIKVNAEDDQADAIQE</sequence>